<organism evidence="7 8">
    <name type="scientific">Helicobacter japonicus</name>
    <dbReference type="NCBI Taxonomy" id="425400"/>
    <lineage>
        <taxon>Bacteria</taxon>
        <taxon>Pseudomonadati</taxon>
        <taxon>Campylobacterota</taxon>
        <taxon>Epsilonproteobacteria</taxon>
        <taxon>Campylobacterales</taxon>
        <taxon>Helicobacteraceae</taxon>
        <taxon>Helicobacter</taxon>
    </lineage>
</organism>
<keyword evidence="8" id="KW-1185">Reference proteome</keyword>
<comment type="subcellular location">
    <subcellularLocation>
        <location evidence="1">Membrane</location>
    </subcellularLocation>
</comment>
<sequence length="170" mass="19269">MKIYKVFQTLDVIYIFLLSIGVGCIICAGFSAATIFQAANFVPDFTMSDSGLIMGLIFIKCNDLFNFLAVVIIIYEILSSLYARHFTHTKQRQFLLLLGGINVIMIFLFTLYYTPYIMEAQALNTIDTEAFDSMHKQSELVFKILLITLSISALWRGIIGTHPRYTNAQP</sequence>
<evidence type="ECO:0000256" key="4">
    <source>
        <dbReference type="ARBA" id="ARBA00023136"/>
    </source>
</evidence>
<evidence type="ECO:0000256" key="1">
    <source>
        <dbReference type="ARBA" id="ARBA00004370"/>
    </source>
</evidence>
<gene>
    <name evidence="7" type="ORF">LS65_007805</name>
</gene>
<feature type="transmembrane region" description="Helical" evidence="5">
    <location>
        <begin position="140"/>
        <end position="159"/>
    </location>
</feature>
<keyword evidence="2 5" id="KW-0812">Transmembrane</keyword>
<dbReference type="Pfam" id="PF13664">
    <property type="entry name" value="DUF4149"/>
    <property type="match status" value="1"/>
</dbReference>
<dbReference type="RefSeq" id="WP_034360290.1">
    <property type="nucleotide sequence ID" value="NZ_CAJUDB010000027.1"/>
</dbReference>
<evidence type="ECO:0000256" key="5">
    <source>
        <dbReference type="SAM" id="Phobius"/>
    </source>
</evidence>
<evidence type="ECO:0000313" key="7">
    <source>
        <dbReference type="EMBL" id="TLE00390.1"/>
    </source>
</evidence>
<dbReference type="GO" id="GO:0016020">
    <property type="term" value="C:membrane"/>
    <property type="evidence" value="ECO:0007669"/>
    <property type="project" value="UniProtKB-SubCell"/>
</dbReference>
<feature type="transmembrane region" description="Helical" evidence="5">
    <location>
        <begin position="12"/>
        <end position="39"/>
    </location>
</feature>
<dbReference type="PROSITE" id="PS51257">
    <property type="entry name" value="PROKAR_LIPOPROTEIN"/>
    <property type="match status" value="1"/>
</dbReference>
<dbReference type="EMBL" id="JRMQ02000012">
    <property type="protein sequence ID" value="TLE00390.1"/>
    <property type="molecule type" value="Genomic_DNA"/>
</dbReference>
<dbReference type="STRING" id="425400.LS65_00220"/>
<evidence type="ECO:0000259" key="6">
    <source>
        <dbReference type="Pfam" id="PF13664"/>
    </source>
</evidence>
<feature type="transmembrane region" description="Helical" evidence="5">
    <location>
        <begin position="94"/>
        <end position="113"/>
    </location>
</feature>
<dbReference type="OrthoDB" id="5362812at2"/>
<feature type="domain" description="TMEM205-like" evidence="6">
    <location>
        <begin position="17"/>
        <end position="122"/>
    </location>
</feature>
<dbReference type="InterPro" id="IPR025423">
    <property type="entry name" value="TMEM205-like"/>
</dbReference>
<name>A0A4U8TJ76_9HELI</name>
<protein>
    <submittedName>
        <fullName evidence="7">DUF4149 domain-containing protein</fullName>
    </submittedName>
</protein>
<reference evidence="7 8" key="1">
    <citation type="journal article" date="2014" name="Genome Announc.">
        <title>Draft genome sequences of eight enterohepatic helicobacter species isolated from both laboratory and wild rodents.</title>
        <authorList>
            <person name="Sheh A."/>
            <person name="Shen Z."/>
            <person name="Fox J.G."/>
        </authorList>
    </citation>
    <scope>NUCLEOTIDE SEQUENCE [LARGE SCALE GENOMIC DNA]</scope>
    <source>
        <strain evidence="7 8">MIT 01-6451</strain>
    </source>
</reference>
<evidence type="ECO:0000256" key="2">
    <source>
        <dbReference type="ARBA" id="ARBA00022692"/>
    </source>
</evidence>
<comment type="caution">
    <text evidence="7">The sequence shown here is derived from an EMBL/GenBank/DDBJ whole genome shotgun (WGS) entry which is preliminary data.</text>
</comment>
<dbReference type="GeneID" id="82322020"/>
<evidence type="ECO:0000256" key="3">
    <source>
        <dbReference type="ARBA" id="ARBA00022989"/>
    </source>
</evidence>
<evidence type="ECO:0000313" key="8">
    <source>
        <dbReference type="Proteomes" id="UP000029707"/>
    </source>
</evidence>
<accession>A0A4U8TJ76</accession>
<keyword evidence="3 5" id="KW-1133">Transmembrane helix</keyword>
<proteinExistence type="predicted"/>
<dbReference type="Proteomes" id="UP000029707">
    <property type="component" value="Unassembled WGS sequence"/>
</dbReference>
<keyword evidence="4 5" id="KW-0472">Membrane</keyword>
<feature type="transmembrane region" description="Helical" evidence="5">
    <location>
        <begin position="64"/>
        <end position="82"/>
    </location>
</feature>
<dbReference type="AlphaFoldDB" id="A0A4U8TJ76"/>